<evidence type="ECO:0000313" key="2">
    <source>
        <dbReference type="EMBL" id="PMD39457.1"/>
    </source>
</evidence>
<gene>
    <name evidence="2" type="ORF">L207DRAFT_489278</name>
</gene>
<dbReference type="PANTHER" id="PTHR42071">
    <property type="entry name" value="PROTOGLOBIN DOMAIN-CONTAINING PROTEIN"/>
    <property type="match status" value="1"/>
</dbReference>
<evidence type="ECO:0000313" key="3">
    <source>
        <dbReference type="Proteomes" id="UP000235786"/>
    </source>
</evidence>
<dbReference type="GO" id="GO:0019825">
    <property type="term" value="F:oxygen binding"/>
    <property type="evidence" value="ECO:0007669"/>
    <property type="project" value="InterPro"/>
</dbReference>
<dbReference type="InterPro" id="IPR012292">
    <property type="entry name" value="Globin/Proto"/>
</dbReference>
<organism evidence="2 3">
    <name type="scientific">Hyaloscypha variabilis (strain UAMH 11265 / GT02V1 / F)</name>
    <name type="common">Meliniomyces variabilis</name>
    <dbReference type="NCBI Taxonomy" id="1149755"/>
    <lineage>
        <taxon>Eukaryota</taxon>
        <taxon>Fungi</taxon>
        <taxon>Dikarya</taxon>
        <taxon>Ascomycota</taxon>
        <taxon>Pezizomycotina</taxon>
        <taxon>Leotiomycetes</taxon>
        <taxon>Helotiales</taxon>
        <taxon>Hyaloscyphaceae</taxon>
        <taxon>Hyaloscypha</taxon>
        <taxon>Hyaloscypha variabilis</taxon>
    </lineage>
</organism>
<keyword evidence="3" id="KW-1185">Reference proteome</keyword>
<dbReference type="EMBL" id="KZ613946">
    <property type="protein sequence ID" value="PMD39457.1"/>
    <property type="molecule type" value="Genomic_DNA"/>
</dbReference>
<dbReference type="InterPro" id="IPR044398">
    <property type="entry name" value="Globin-sensor_dom"/>
</dbReference>
<dbReference type="AlphaFoldDB" id="A0A2J6RLS6"/>
<dbReference type="Pfam" id="PF11563">
    <property type="entry name" value="Protoglobin"/>
    <property type="match status" value="1"/>
</dbReference>
<protein>
    <recommendedName>
        <fullName evidence="1">Globin-sensor domain-containing protein</fullName>
    </recommendedName>
</protein>
<feature type="domain" description="Globin-sensor" evidence="1">
    <location>
        <begin position="14"/>
        <end position="191"/>
    </location>
</feature>
<dbReference type="PANTHER" id="PTHR42071:SF1">
    <property type="entry name" value="GLOBIN-SENSOR DOMAIN-CONTAINING PROTEIN"/>
    <property type="match status" value="1"/>
</dbReference>
<dbReference type="GO" id="GO:0020037">
    <property type="term" value="F:heme binding"/>
    <property type="evidence" value="ECO:0007669"/>
    <property type="project" value="InterPro"/>
</dbReference>
<dbReference type="Gene3D" id="1.10.490.10">
    <property type="entry name" value="Globins"/>
    <property type="match status" value="1"/>
</dbReference>
<reference evidence="2 3" key="1">
    <citation type="submission" date="2016-04" db="EMBL/GenBank/DDBJ databases">
        <title>A degradative enzymes factory behind the ericoid mycorrhizal symbiosis.</title>
        <authorList>
            <consortium name="DOE Joint Genome Institute"/>
            <person name="Martino E."/>
            <person name="Morin E."/>
            <person name="Grelet G."/>
            <person name="Kuo A."/>
            <person name="Kohler A."/>
            <person name="Daghino S."/>
            <person name="Barry K."/>
            <person name="Choi C."/>
            <person name="Cichocki N."/>
            <person name="Clum A."/>
            <person name="Copeland A."/>
            <person name="Hainaut M."/>
            <person name="Haridas S."/>
            <person name="Labutti K."/>
            <person name="Lindquist E."/>
            <person name="Lipzen A."/>
            <person name="Khouja H.-R."/>
            <person name="Murat C."/>
            <person name="Ohm R."/>
            <person name="Olson A."/>
            <person name="Spatafora J."/>
            <person name="Veneault-Fourrey C."/>
            <person name="Henrissat B."/>
            <person name="Grigoriev I."/>
            <person name="Martin F."/>
            <person name="Perotto S."/>
        </authorList>
    </citation>
    <scope>NUCLEOTIDE SEQUENCE [LARGE SCALE GENOMIC DNA]</scope>
    <source>
        <strain evidence="2 3">F</strain>
    </source>
</reference>
<name>A0A2J6RLS6_HYAVF</name>
<dbReference type="Proteomes" id="UP000235786">
    <property type="component" value="Unassembled WGS sequence"/>
</dbReference>
<dbReference type="OrthoDB" id="10027058at2759"/>
<evidence type="ECO:0000259" key="1">
    <source>
        <dbReference type="Pfam" id="PF11563"/>
    </source>
</evidence>
<accession>A0A2J6RLS6</accession>
<proteinExistence type="predicted"/>
<sequence length="245" mass="27505">MEHITAASLEHLSTRISYLCAFLSITSADAAILRSAQPLITPLIPSLLNAVYTKLLSFDITAKIFVPKDMDDDGRMTMAHPQIVLRKDFLRSYLTRLLSVTDFTPTSPFWLYLDRVALMHTGQPSFARRAKRPKLQVDYIHMSLLLGHLMSLLIDEVLIMEIGDGKYKRGLLKALNKVMWVQNDLFGRHYLACAEGREESGGSGNEDAEERRECVGRWGGVDEEFGKGKENVVVLETEVSGDSND</sequence>